<evidence type="ECO:0000256" key="5">
    <source>
        <dbReference type="ARBA" id="ARBA00023136"/>
    </source>
</evidence>
<keyword evidence="8" id="KW-1185">Reference proteome</keyword>
<feature type="transmembrane region" description="Helical" evidence="6">
    <location>
        <begin position="12"/>
        <end position="34"/>
    </location>
</feature>
<evidence type="ECO:0000256" key="6">
    <source>
        <dbReference type="SAM" id="Phobius"/>
    </source>
</evidence>
<dbReference type="KEGG" id="hsd:SD1D_1059"/>
<feature type="transmembrane region" description="Helical" evidence="6">
    <location>
        <begin position="131"/>
        <end position="149"/>
    </location>
</feature>
<dbReference type="PANTHER" id="PTHR30250:SF21">
    <property type="entry name" value="LIPID II FLIPPASE MURJ"/>
    <property type="match status" value="1"/>
</dbReference>
<name>A0A0K8J550_9FIRM</name>
<dbReference type="Proteomes" id="UP000196053">
    <property type="component" value="Chromosome I"/>
</dbReference>
<keyword evidence="4 6" id="KW-1133">Transmembrane helix</keyword>
<dbReference type="InterPro" id="IPR002797">
    <property type="entry name" value="Polysacc_synth"/>
</dbReference>
<accession>A0A0K8J550</accession>
<evidence type="ECO:0000313" key="8">
    <source>
        <dbReference type="Proteomes" id="UP000196053"/>
    </source>
</evidence>
<dbReference type="Pfam" id="PF01943">
    <property type="entry name" value="Polysacc_synt"/>
    <property type="match status" value="1"/>
</dbReference>
<evidence type="ECO:0000256" key="2">
    <source>
        <dbReference type="ARBA" id="ARBA00022475"/>
    </source>
</evidence>
<dbReference type="InterPro" id="IPR024923">
    <property type="entry name" value="PG_synth_SpoVB"/>
</dbReference>
<reference evidence="8" key="1">
    <citation type="submission" date="2015-09" db="EMBL/GenBank/DDBJ databases">
        <authorList>
            <person name="Wibberg D."/>
        </authorList>
    </citation>
    <scope>NUCLEOTIDE SEQUENCE [LARGE SCALE GENOMIC DNA]</scope>
    <source>
        <strain evidence="8">SD1D</strain>
    </source>
</reference>
<organism evidence="7 8">
    <name type="scientific">Herbinix luporum</name>
    <dbReference type="NCBI Taxonomy" id="1679721"/>
    <lineage>
        <taxon>Bacteria</taxon>
        <taxon>Bacillati</taxon>
        <taxon>Bacillota</taxon>
        <taxon>Clostridia</taxon>
        <taxon>Lachnospirales</taxon>
        <taxon>Lachnospiraceae</taxon>
        <taxon>Herbinix</taxon>
    </lineage>
</organism>
<feature type="transmembrane region" description="Helical" evidence="6">
    <location>
        <begin position="319"/>
        <end position="338"/>
    </location>
</feature>
<evidence type="ECO:0000313" key="7">
    <source>
        <dbReference type="EMBL" id="CUH92605.1"/>
    </source>
</evidence>
<feature type="transmembrane region" description="Helical" evidence="6">
    <location>
        <begin position="193"/>
        <end position="220"/>
    </location>
</feature>
<feature type="transmembrane region" description="Helical" evidence="6">
    <location>
        <begin position="446"/>
        <end position="467"/>
    </location>
</feature>
<dbReference type="OrthoDB" id="9775950at2"/>
<evidence type="ECO:0000256" key="3">
    <source>
        <dbReference type="ARBA" id="ARBA00022692"/>
    </source>
</evidence>
<dbReference type="GO" id="GO:0005886">
    <property type="term" value="C:plasma membrane"/>
    <property type="evidence" value="ECO:0007669"/>
    <property type="project" value="UniProtKB-SubCell"/>
</dbReference>
<dbReference type="PANTHER" id="PTHR30250">
    <property type="entry name" value="PST FAMILY PREDICTED COLANIC ACID TRANSPORTER"/>
    <property type="match status" value="1"/>
</dbReference>
<feature type="transmembrane region" description="Helical" evidence="6">
    <location>
        <begin position="512"/>
        <end position="533"/>
    </location>
</feature>
<dbReference type="EMBL" id="LN879430">
    <property type="protein sequence ID" value="CUH92605.1"/>
    <property type="molecule type" value="Genomic_DNA"/>
</dbReference>
<feature type="transmembrane region" description="Helical" evidence="6">
    <location>
        <begin position="420"/>
        <end position="440"/>
    </location>
</feature>
<comment type="subcellular location">
    <subcellularLocation>
        <location evidence="1">Cell membrane</location>
        <topology evidence="1">Multi-pass membrane protein</topology>
    </subcellularLocation>
</comment>
<feature type="transmembrane region" description="Helical" evidence="6">
    <location>
        <begin position="87"/>
        <end position="111"/>
    </location>
</feature>
<dbReference type="PIRSF" id="PIRSF038958">
    <property type="entry name" value="PG_synth_SpoVB"/>
    <property type="match status" value="1"/>
</dbReference>
<keyword evidence="5 6" id="KW-0472">Membrane</keyword>
<feature type="transmembrane region" description="Helical" evidence="6">
    <location>
        <begin position="241"/>
        <end position="262"/>
    </location>
</feature>
<keyword evidence="3 6" id="KW-0812">Transmembrane</keyword>
<protein>
    <submittedName>
        <fullName evidence="7">Uncharacterized protein</fullName>
    </submittedName>
</protein>
<dbReference type="InterPro" id="IPR050833">
    <property type="entry name" value="Poly_Biosynth_Transport"/>
</dbReference>
<dbReference type="RefSeq" id="WP_058257958.1">
    <property type="nucleotide sequence ID" value="NZ_DUPS01000029.1"/>
</dbReference>
<feature type="transmembrane region" description="Helical" evidence="6">
    <location>
        <begin position="479"/>
        <end position="500"/>
    </location>
</feature>
<evidence type="ECO:0000256" key="1">
    <source>
        <dbReference type="ARBA" id="ARBA00004651"/>
    </source>
</evidence>
<dbReference type="AlphaFoldDB" id="A0A0K8J550"/>
<keyword evidence="2" id="KW-1003">Cell membrane</keyword>
<sequence length="561" mass="61469">MDTYNNKGNQFLLQGSILAASSLIVRMIGLIYRIPMTRIIGDEGMGLYTVAYELYSIALILSSYSLPLAVSKLVAAKNITREYRNSFRIFICAMGFALVVGTIATLVLFLGADFFATVLNNDANAILPIRVLAPTLFVFSIMGVFRGFYQGKNTMVPTAISQVIEQIVNAVVSVLAAYVFMKNNSASEQIAAYGAAGATLGTLMGAIAGLLFLMFVYMVYRPTLRKQIIADRISKTDSYKDILKILIITISPIILSQTVYHISGVIDNAMFGNIMATKEISYFDSTVFAGSKPGTLYTSENISILLGIYGNKYRNLSNVPVAIATAIGTAVVTSIAAAKARGMYGYIRSKTHIAIKFNMIIAIPAAIGMGVLAYPILNMLFPGSRQLDANYLTLGSMAIVFYAYSTVTTSILQGINKLQVPVINSAISLGFHVVLLYLLLKYTPLSGYSLVIGNVTFALVVCVLNWMSLKKYLNYKQEILKTFIIPSVSAGLMGVSTYFIHRGLYKWTSNNTLSTIISLLAAVIIYFALLIFLKGIDEEELESMPKGDLIIRFLHFLRILR</sequence>
<feature type="transmembrane region" description="Helical" evidence="6">
    <location>
        <begin position="359"/>
        <end position="377"/>
    </location>
</feature>
<feature type="transmembrane region" description="Helical" evidence="6">
    <location>
        <begin position="389"/>
        <end position="408"/>
    </location>
</feature>
<feature type="transmembrane region" description="Helical" evidence="6">
    <location>
        <begin position="54"/>
        <end position="75"/>
    </location>
</feature>
<gene>
    <name evidence="7" type="ORF">SD1D_1059</name>
</gene>
<evidence type="ECO:0000256" key="4">
    <source>
        <dbReference type="ARBA" id="ARBA00022989"/>
    </source>
</evidence>
<proteinExistence type="predicted"/>
<dbReference type="CDD" id="cd13124">
    <property type="entry name" value="MATE_SpoVB_like"/>
    <property type="match status" value="1"/>
</dbReference>
<feature type="transmembrane region" description="Helical" evidence="6">
    <location>
        <begin position="161"/>
        <end position="181"/>
    </location>
</feature>